<dbReference type="CDD" id="cd02440">
    <property type="entry name" value="AdoMet_MTases"/>
    <property type="match status" value="1"/>
</dbReference>
<name>A0A928V2V3_9GAMM</name>
<dbReference type="AlphaFoldDB" id="A0A928V2V3"/>
<evidence type="ECO:0000313" key="6">
    <source>
        <dbReference type="EMBL" id="MBE8717745.1"/>
    </source>
</evidence>
<dbReference type="Gene3D" id="3.40.50.150">
    <property type="entry name" value="Vaccinia Virus protein VP39"/>
    <property type="match status" value="1"/>
</dbReference>
<feature type="binding site" evidence="4">
    <location>
        <position position="32"/>
    </location>
    <ligand>
        <name>S-adenosyl-L-methionine</name>
        <dbReference type="ChEBI" id="CHEBI:59789"/>
    </ligand>
</feature>
<dbReference type="SUPFAM" id="SSF53335">
    <property type="entry name" value="S-adenosyl-L-methionine-dependent methyltransferases"/>
    <property type="match status" value="1"/>
</dbReference>
<gene>
    <name evidence="4" type="primary">cmoM</name>
    <name evidence="6" type="ORF">C4F51_11180</name>
</gene>
<feature type="binding site" evidence="4">
    <location>
        <position position="130"/>
    </location>
    <ligand>
        <name>S-adenosyl-L-methionine</name>
        <dbReference type="ChEBI" id="CHEBI:59789"/>
    </ligand>
</feature>
<dbReference type="GO" id="GO:0008757">
    <property type="term" value="F:S-adenosylmethionine-dependent methyltransferase activity"/>
    <property type="evidence" value="ECO:0007669"/>
    <property type="project" value="InterPro"/>
</dbReference>
<dbReference type="InterPro" id="IPR013216">
    <property type="entry name" value="Methyltransf_11"/>
</dbReference>
<comment type="function">
    <text evidence="4">Catalyzes the methylation of 5-carboxymethoxyuridine (cmo5U) to form 5-methoxycarbonylmethoxyuridine (mcmo5U) at position 34 in tRNAs.</text>
</comment>
<dbReference type="GO" id="GO:0032259">
    <property type="term" value="P:methylation"/>
    <property type="evidence" value="ECO:0007669"/>
    <property type="project" value="UniProtKB-KW"/>
</dbReference>
<proteinExistence type="inferred from homology"/>
<keyword evidence="1 4" id="KW-0489">Methyltransferase</keyword>
<evidence type="ECO:0000256" key="3">
    <source>
        <dbReference type="ARBA" id="ARBA00022691"/>
    </source>
</evidence>
<keyword evidence="4" id="KW-0819">tRNA processing</keyword>
<dbReference type="PANTHER" id="PTHR43464">
    <property type="entry name" value="METHYLTRANSFERASE"/>
    <property type="match status" value="1"/>
</dbReference>
<dbReference type="Proteomes" id="UP000652567">
    <property type="component" value="Unassembled WGS sequence"/>
</dbReference>
<dbReference type="GO" id="GO:0006400">
    <property type="term" value="P:tRNA modification"/>
    <property type="evidence" value="ECO:0007669"/>
    <property type="project" value="UniProtKB-UniRule"/>
</dbReference>
<dbReference type="PANTHER" id="PTHR43464:SF19">
    <property type="entry name" value="UBIQUINONE BIOSYNTHESIS O-METHYLTRANSFERASE, MITOCHONDRIAL"/>
    <property type="match status" value="1"/>
</dbReference>
<dbReference type="Pfam" id="PF08241">
    <property type="entry name" value="Methyltransf_11"/>
    <property type="match status" value="1"/>
</dbReference>
<protein>
    <recommendedName>
        <fullName evidence="4">tRNA 5-carboxymethoxyuridine methyltransferase</fullName>
        <ecNumber evidence="4">2.1.1.-</ecNumber>
    </recommendedName>
    <alternativeName>
        <fullName evidence="4">cmo5U methyltransferase</fullName>
    </alternativeName>
</protein>
<keyword evidence="3 4" id="KW-0949">S-adenosyl-L-methionine</keyword>
<dbReference type="RefSeq" id="WP_193909774.1">
    <property type="nucleotide sequence ID" value="NZ_PRDL01000001.1"/>
</dbReference>
<organism evidence="6 7">
    <name type="scientific">Cellvibrio polysaccharolyticus</name>
    <dbReference type="NCBI Taxonomy" id="2082724"/>
    <lineage>
        <taxon>Bacteria</taxon>
        <taxon>Pseudomonadati</taxon>
        <taxon>Pseudomonadota</taxon>
        <taxon>Gammaproteobacteria</taxon>
        <taxon>Cellvibrionales</taxon>
        <taxon>Cellvibrionaceae</taxon>
        <taxon>Cellvibrio</taxon>
    </lineage>
</organism>
<evidence type="ECO:0000259" key="5">
    <source>
        <dbReference type="Pfam" id="PF08241"/>
    </source>
</evidence>
<feature type="binding site" evidence="4">
    <location>
        <position position="83"/>
    </location>
    <ligand>
        <name>S-adenosyl-L-methionine</name>
        <dbReference type="ChEBI" id="CHEBI:59789"/>
    </ligand>
</feature>
<dbReference type="InterPro" id="IPR029063">
    <property type="entry name" value="SAM-dependent_MTases_sf"/>
</dbReference>
<dbReference type="InterPro" id="IPR033664">
    <property type="entry name" value="Cmo5U_methylTrfase"/>
</dbReference>
<evidence type="ECO:0000256" key="4">
    <source>
        <dbReference type="HAMAP-Rule" id="MF_02057"/>
    </source>
</evidence>
<comment type="catalytic activity">
    <reaction evidence="4">
        <text>5-carboxymethoxyuridine(34) in tRNA + S-adenosyl-L-methionine = 5-methoxycarbonylmethoxyuridine(34) in tRNA + S-adenosyl-L-homocysteine</text>
        <dbReference type="Rhea" id="RHEA:54080"/>
        <dbReference type="Rhea" id="RHEA-COMP:13383"/>
        <dbReference type="Rhea" id="RHEA-COMP:13781"/>
        <dbReference type="ChEBI" id="CHEBI:57856"/>
        <dbReference type="ChEBI" id="CHEBI:59789"/>
        <dbReference type="ChEBI" id="CHEBI:136879"/>
        <dbReference type="ChEBI" id="CHEBI:138053"/>
    </reaction>
</comment>
<keyword evidence="7" id="KW-1185">Reference proteome</keyword>
<dbReference type="GO" id="GO:0097697">
    <property type="term" value="F:tRNA (5-carboxymethoxyuridine(34)-5-O)-methyltransferase activity"/>
    <property type="evidence" value="ECO:0007669"/>
    <property type="project" value="UniProtKB-UniRule"/>
</dbReference>
<comment type="caution">
    <text evidence="6">The sequence shown here is derived from an EMBL/GenBank/DDBJ whole genome shotgun (WGS) entry which is preliminary data.</text>
</comment>
<accession>A0A928V2V3</accession>
<comment type="caution">
    <text evidence="4">Lacks conserved residue(s) required for the propagation of feature annotation.</text>
</comment>
<feature type="domain" description="Methyltransferase type 11" evidence="5">
    <location>
        <begin position="59"/>
        <end position="157"/>
    </location>
</feature>
<evidence type="ECO:0000256" key="1">
    <source>
        <dbReference type="ARBA" id="ARBA00022603"/>
    </source>
</evidence>
<reference evidence="6" key="1">
    <citation type="submission" date="2018-07" db="EMBL/GenBank/DDBJ databases">
        <title>Genome assembly of strain Ka43.</title>
        <authorList>
            <person name="Kukolya J."/>
            <person name="Nagy I."/>
            <person name="Horvath B."/>
            <person name="Toth A."/>
        </authorList>
    </citation>
    <scope>NUCLEOTIDE SEQUENCE</scope>
    <source>
        <strain evidence="6">KB43</strain>
    </source>
</reference>
<feature type="binding site" evidence="4">
    <location>
        <begin position="62"/>
        <end position="63"/>
    </location>
    <ligand>
        <name>S-adenosyl-L-methionine</name>
        <dbReference type="ChEBI" id="CHEBI:59789"/>
    </ligand>
</feature>
<dbReference type="EMBL" id="PRDL01000001">
    <property type="protein sequence ID" value="MBE8717745.1"/>
    <property type="molecule type" value="Genomic_DNA"/>
</dbReference>
<evidence type="ECO:0000256" key="2">
    <source>
        <dbReference type="ARBA" id="ARBA00022679"/>
    </source>
</evidence>
<sequence>MAKQAVTVDRNFDGLAARFKKNIYGGLKGQIRLAVLARDFTEYLPIAPFGDQSRPLRILDAGGGQGQFSLTLAEAGHQVVLCDISADMLAVAAETLAEKAWSGNVQLVHCAIQQLADHIEDCQFDLVLCHAVMEWMAQPETLLPTLARYLKSDGHLSLTFYNRNALIYKNLLRTNYKKVRDNDFSGARGSLTPISPMQPAEVESWLQQQQCHLLVKSGIRVFHDYILDPQQRQVDPAGVLEMELVLSRQMPYVDLGRYIHLLAQKE</sequence>
<dbReference type="HAMAP" id="MF_02057">
    <property type="entry name" value="tRNA_methyltr_CmoM"/>
    <property type="match status" value="1"/>
</dbReference>
<keyword evidence="2 4" id="KW-0808">Transferase</keyword>
<dbReference type="EC" id="2.1.1.-" evidence="4"/>
<comment type="similarity">
    <text evidence="4">Belongs to the class I-like SAM-binding methyltransferase superfamily. CmoM family.</text>
</comment>
<evidence type="ECO:0000313" key="7">
    <source>
        <dbReference type="Proteomes" id="UP000652567"/>
    </source>
</evidence>